<reference evidence="3" key="2">
    <citation type="submission" date="2015-01" db="EMBL/GenBank/DDBJ databases">
        <title>Evolutionary Origins and Diversification of the Mycorrhizal Mutualists.</title>
        <authorList>
            <consortium name="DOE Joint Genome Institute"/>
            <consortium name="Mycorrhizal Genomics Consortium"/>
            <person name="Kohler A."/>
            <person name="Kuo A."/>
            <person name="Nagy L.G."/>
            <person name="Floudas D."/>
            <person name="Copeland A."/>
            <person name="Barry K.W."/>
            <person name="Cichocki N."/>
            <person name="Veneault-Fourrey C."/>
            <person name="LaButti K."/>
            <person name="Lindquist E.A."/>
            <person name="Lipzen A."/>
            <person name="Lundell T."/>
            <person name="Morin E."/>
            <person name="Murat C."/>
            <person name="Riley R."/>
            <person name="Ohm R."/>
            <person name="Sun H."/>
            <person name="Tunlid A."/>
            <person name="Henrissat B."/>
            <person name="Grigoriev I.V."/>
            <person name="Hibbett D.S."/>
            <person name="Martin F."/>
        </authorList>
    </citation>
    <scope>NUCLEOTIDE SEQUENCE [LARGE SCALE GENOMIC DNA]</scope>
    <source>
        <strain evidence="3">h7</strain>
    </source>
</reference>
<protein>
    <submittedName>
        <fullName evidence="2">Uncharacterized protein</fullName>
    </submittedName>
</protein>
<name>A0A0C3CWK4_HEBCY</name>
<dbReference type="EMBL" id="KN831768">
    <property type="protein sequence ID" value="KIM48524.1"/>
    <property type="molecule type" value="Genomic_DNA"/>
</dbReference>
<feature type="region of interest" description="Disordered" evidence="1">
    <location>
        <begin position="290"/>
        <end position="328"/>
    </location>
</feature>
<feature type="compositionally biased region" description="Polar residues" evidence="1">
    <location>
        <begin position="213"/>
        <end position="228"/>
    </location>
</feature>
<feature type="region of interest" description="Disordered" evidence="1">
    <location>
        <begin position="212"/>
        <end position="238"/>
    </location>
</feature>
<reference evidence="2 3" key="1">
    <citation type="submission" date="2014-04" db="EMBL/GenBank/DDBJ databases">
        <authorList>
            <consortium name="DOE Joint Genome Institute"/>
            <person name="Kuo A."/>
            <person name="Gay G."/>
            <person name="Dore J."/>
            <person name="Kohler A."/>
            <person name="Nagy L.G."/>
            <person name="Floudas D."/>
            <person name="Copeland A."/>
            <person name="Barry K.W."/>
            <person name="Cichocki N."/>
            <person name="Veneault-Fourrey C."/>
            <person name="LaButti K."/>
            <person name="Lindquist E.A."/>
            <person name="Lipzen A."/>
            <person name="Lundell T."/>
            <person name="Morin E."/>
            <person name="Murat C."/>
            <person name="Sun H."/>
            <person name="Tunlid A."/>
            <person name="Henrissat B."/>
            <person name="Grigoriev I.V."/>
            <person name="Hibbett D.S."/>
            <person name="Martin F."/>
            <person name="Nordberg H.P."/>
            <person name="Cantor M.N."/>
            <person name="Hua S.X."/>
        </authorList>
    </citation>
    <scope>NUCLEOTIDE SEQUENCE [LARGE SCALE GENOMIC DNA]</scope>
    <source>
        <strain evidence="3">h7</strain>
    </source>
</reference>
<keyword evidence="3" id="KW-1185">Reference proteome</keyword>
<evidence type="ECO:0000313" key="3">
    <source>
        <dbReference type="Proteomes" id="UP000053424"/>
    </source>
</evidence>
<dbReference type="OrthoDB" id="3222453at2759"/>
<evidence type="ECO:0000313" key="2">
    <source>
        <dbReference type="EMBL" id="KIM48524.1"/>
    </source>
</evidence>
<dbReference type="Proteomes" id="UP000053424">
    <property type="component" value="Unassembled WGS sequence"/>
</dbReference>
<dbReference type="HOGENOM" id="CLU_021108_1_0_1"/>
<gene>
    <name evidence="2" type="ORF">M413DRAFT_61201</name>
</gene>
<organism evidence="2 3">
    <name type="scientific">Hebeloma cylindrosporum</name>
    <dbReference type="NCBI Taxonomy" id="76867"/>
    <lineage>
        <taxon>Eukaryota</taxon>
        <taxon>Fungi</taxon>
        <taxon>Dikarya</taxon>
        <taxon>Basidiomycota</taxon>
        <taxon>Agaricomycotina</taxon>
        <taxon>Agaricomycetes</taxon>
        <taxon>Agaricomycetidae</taxon>
        <taxon>Agaricales</taxon>
        <taxon>Agaricineae</taxon>
        <taxon>Hymenogastraceae</taxon>
        <taxon>Hebeloma</taxon>
    </lineage>
</organism>
<dbReference type="AlphaFoldDB" id="A0A0C3CWK4"/>
<accession>A0A0C3CWK4</accession>
<evidence type="ECO:0000256" key="1">
    <source>
        <dbReference type="SAM" id="MobiDB-lite"/>
    </source>
</evidence>
<proteinExistence type="predicted"/>
<sequence>MQNLPSRDPLPYEIYAALLAPKRPGWALWMPEPNNNLPIPYRKKGVQFGDVGIIAPDGSFSFIFNICVSRDNPINPRSLPEEFVPIHPPIDPIDIRRFTVFKAGSCLASTSIEKVENDVVSPELSFQCSGSEGVILTMPEGAISEDLEGLRKFREYAAVNVKMWYKYIIGTRGREAKNGDVRLVVGCDKSASWGVAALPNTSQHSKLKFKSLDAQTSDSRSPSYTWEHSGTADVRDGPAQEEIDALSREDTSDDLIQGKYLNQCLFVRTLNLELNAEDWENLIHEIGIGNTLSEPGTGTASHSPSNRGPSFGNTQAASSTSSNFGAQRTVSDAPVMELNSRGTTANRLTISCLLLPQ</sequence>